<evidence type="ECO:0000256" key="2">
    <source>
        <dbReference type="ARBA" id="ARBA00022840"/>
    </source>
</evidence>
<dbReference type="InterPro" id="IPR045274">
    <property type="entry name" value="WAK-like"/>
</dbReference>
<comment type="caution">
    <text evidence="3">The sequence shown here is derived from an EMBL/GenBank/DDBJ whole genome shotgun (WGS) entry which is preliminary data.</text>
</comment>
<organism evidence="3 4">
    <name type="scientific">Zingiber officinale</name>
    <name type="common">Ginger</name>
    <name type="synonym">Amomum zingiber</name>
    <dbReference type="NCBI Taxonomy" id="94328"/>
    <lineage>
        <taxon>Eukaryota</taxon>
        <taxon>Viridiplantae</taxon>
        <taxon>Streptophyta</taxon>
        <taxon>Embryophyta</taxon>
        <taxon>Tracheophyta</taxon>
        <taxon>Spermatophyta</taxon>
        <taxon>Magnoliopsida</taxon>
        <taxon>Liliopsida</taxon>
        <taxon>Zingiberales</taxon>
        <taxon>Zingiberaceae</taxon>
        <taxon>Zingiber</taxon>
    </lineage>
</organism>
<dbReference type="Proteomes" id="UP000734854">
    <property type="component" value="Unassembled WGS sequence"/>
</dbReference>
<evidence type="ECO:0000313" key="3">
    <source>
        <dbReference type="EMBL" id="KAG6481505.1"/>
    </source>
</evidence>
<keyword evidence="4" id="KW-1185">Reference proteome</keyword>
<evidence type="ECO:0000313" key="4">
    <source>
        <dbReference type="Proteomes" id="UP000734854"/>
    </source>
</evidence>
<name>A0A8J5FAH8_ZINOF</name>
<dbReference type="PANTHER" id="PTHR27005">
    <property type="entry name" value="WALL-ASSOCIATED RECEPTOR KINASE-LIKE 21"/>
    <property type="match status" value="1"/>
</dbReference>
<protein>
    <recommendedName>
        <fullName evidence="5">Protein kinase domain-containing protein</fullName>
    </recommendedName>
</protein>
<reference evidence="3 4" key="1">
    <citation type="submission" date="2020-08" db="EMBL/GenBank/DDBJ databases">
        <title>Plant Genome Project.</title>
        <authorList>
            <person name="Zhang R.-G."/>
        </authorList>
    </citation>
    <scope>NUCLEOTIDE SEQUENCE [LARGE SCALE GENOMIC DNA]</scope>
    <source>
        <tissue evidence="3">Rhizome</tissue>
    </source>
</reference>
<keyword evidence="1" id="KW-0547">Nucleotide-binding</keyword>
<gene>
    <name evidence="3" type="ORF">ZIOFF_058109</name>
</gene>
<dbReference type="GO" id="GO:0007166">
    <property type="term" value="P:cell surface receptor signaling pathway"/>
    <property type="evidence" value="ECO:0007669"/>
    <property type="project" value="InterPro"/>
</dbReference>
<dbReference type="GO" id="GO:0005524">
    <property type="term" value="F:ATP binding"/>
    <property type="evidence" value="ECO:0007669"/>
    <property type="project" value="UniProtKB-KW"/>
</dbReference>
<dbReference type="AlphaFoldDB" id="A0A8J5FAH8"/>
<dbReference type="SUPFAM" id="SSF56112">
    <property type="entry name" value="Protein kinase-like (PK-like)"/>
    <property type="match status" value="1"/>
</dbReference>
<keyword evidence="2" id="KW-0067">ATP-binding</keyword>
<evidence type="ECO:0000256" key="1">
    <source>
        <dbReference type="ARBA" id="ARBA00022741"/>
    </source>
</evidence>
<dbReference type="Gene3D" id="1.10.510.10">
    <property type="entry name" value="Transferase(Phosphotransferase) domain 1"/>
    <property type="match status" value="1"/>
</dbReference>
<evidence type="ECO:0008006" key="5">
    <source>
        <dbReference type="Google" id="ProtNLM"/>
    </source>
</evidence>
<dbReference type="PANTHER" id="PTHR27005:SF515">
    <property type="entry name" value="WALL-ASSOCIATED RECEPTOR KINASE-LIKE 10-RELATED"/>
    <property type="match status" value="1"/>
</dbReference>
<dbReference type="EMBL" id="JACMSC010000016">
    <property type="protein sequence ID" value="KAG6481505.1"/>
    <property type="molecule type" value="Genomic_DNA"/>
</dbReference>
<sequence>MSAAALGFFEKQPNTAFSIMANAYTLLRNFSYSKTDLEIFSLRDDLIPSVASVEIPSHVGCKIAFTINVGGPILDSNRILIQIGTSHDLMNLPANAIILDGLEIMKFRSSDICLCSKPGWNAVSTCHCGNTWLVLQIRYKKESDLAWFLLAVASTTHSGNSDCNVLSVPSHGVNQFGKVYRGVFGKGLMVIAMKLMRWCSLMNLWLGGPLSKHLYGGHSLDQTHGSAAVKRSFGYLDPEYFRRQLLTENSDAYAFGVVLLELEQIIDPFLSGTITLDYLVKFGGATRNA</sequence>
<proteinExistence type="predicted"/>
<dbReference type="GO" id="GO:0004674">
    <property type="term" value="F:protein serine/threonine kinase activity"/>
    <property type="evidence" value="ECO:0007669"/>
    <property type="project" value="TreeGrafter"/>
</dbReference>
<dbReference type="GO" id="GO:0005886">
    <property type="term" value="C:plasma membrane"/>
    <property type="evidence" value="ECO:0007669"/>
    <property type="project" value="TreeGrafter"/>
</dbReference>
<accession>A0A8J5FAH8</accession>
<dbReference type="InterPro" id="IPR011009">
    <property type="entry name" value="Kinase-like_dom_sf"/>
</dbReference>